<dbReference type="EMBL" id="JAMXLR010000028">
    <property type="protein sequence ID" value="MCO6044001.1"/>
    <property type="molecule type" value="Genomic_DNA"/>
</dbReference>
<dbReference type="CDD" id="cd06261">
    <property type="entry name" value="TM_PBP2"/>
    <property type="match status" value="1"/>
</dbReference>
<evidence type="ECO:0000256" key="6">
    <source>
        <dbReference type="ARBA" id="ARBA00023136"/>
    </source>
</evidence>
<evidence type="ECO:0000256" key="1">
    <source>
        <dbReference type="ARBA" id="ARBA00004651"/>
    </source>
</evidence>
<dbReference type="Proteomes" id="UP001155241">
    <property type="component" value="Unassembled WGS sequence"/>
</dbReference>
<accession>A0A9X2FDR1</accession>
<dbReference type="Pfam" id="PF12911">
    <property type="entry name" value="OppC_N"/>
    <property type="match status" value="1"/>
</dbReference>
<dbReference type="InterPro" id="IPR025966">
    <property type="entry name" value="OppC_N"/>
</dbReference>
<gene>
    <name evidence="9" type="ORF">NG895_08780</name>
</gene>
<feature type="transmembrane region" description="Helical" evidence="7">
    <location>
        <begin position="202"/>
        <end position="221"/>
    </location>
</feature>
<evidence type="ECO:0000256" key="2">
    <source>
        <dbReference type="ARBA" id="ARBA00022448"/>
    </source>
</evidence>
<evidence type="ECO:0000313" key="10">
    <source>
        <dbReference type="Proteomes" id="UP001155241"/>
    </source>
</evidence>
<feature type="transmembrane region" description="Helical" evidence="7">
    <location>
        <begin position="35"/>
        <end position="55"/>
    </location>
</feature>
<organism evidence="9 10">
    <name type="scientific">Aeoliella straminimaris</name>
    <dbReference type="NCBI Taxonomy" id="2954799"/>
    <lineage>
        <taxon>Bacteria</taxon>
        <taxon>Pseudomonadati</taxon>
        <taxon>Planctomycetota</taxon>
        <taxon>Planctomycetia</taxon>
        <taxon>Pirellulales</taxon>
        <taxon>Lacipirellulaceae</taxon>
        <taxon>Aeoliella</taxon>
    </lineage>
</organism>
<dbReference type="RefSeq" id="WP_252852107.1">
    <property type="nucleotide sequence ID" value="NZ_JAMXLR010000028.1"/>
</dbReference>
<evidence type="ECO:0000256" key="7">
    <source>
        <dbReference type="RuleBase" id="RU363032"/>
    </source>
</evidence>
<keyword evidence="5 7" id="KW-1133">Transmembrane helix</keyword>
<comment type="similarity">
    <text evidence="7">Belongs to the binding-protein-dependent transport system permease family.</text>
</comment>
<dbReference type="InterPro" id="IPR035906">
    <property type="entry name" value="MetI-like_sf"/>
</dbReference>
<comment type="caution">
    <text evidence="9">The sequence shown here is derived from an EMBL/GenBank/DDBJ whole genome shotgun (WGS) entry which is preliminary data.</text>
</comment>
<feature type="transmembrane region" description="Helical" evidence="7">
    <location>
        <begin position="330"/>
        <end position="352"/>
    </location>
</feature>
<evidence type="ECO:0000256" key="5">
    <source>
        <dbReference type="ARBA" id="ARBA00022989"/>
    </source>
</evidence>
<dbReference type="InterPro" id="IPR050366">
    <property type="entry name" value="BP-dependent_transpt_permease"/>
</dbReference>
<keyword evidence="4 7" id="KW-0812">Transmembrane</keyword>
<protein>
    <submittedName>
        <fullName evidence="9">ABC transporter permease</fullName>
    </submittedName>
</protein>
<evidence type="ECO:0000256" key="3">
    <source>
        <dbReference type="ARBA" id="ARBA00022475"/>
    </source>
</evidence>
<dbReference type="PROSITE" id="PS50928">
    <property type="entry name" value="ABC_TM1"/>
    <property type="match status" value="1"/>
</dbReference>
<reference evidence="9" key="1">
    <citation type="submission" date="2022-06" db="EMBL/GenBank/DDBJ databases">
        <title>Aeoliella straminimaris, a novel planctomycete from sediments.</title>
        <authorList>
            <person name="Vitorino I.R."/>
            <person name="Lage O.M."/>
        </authorList>
    </citation>
    <scope>NUCLEOTIDE SEQUENCE</scope>
    <source>
        <strain evidence="9">ICT_H6.2</strain>
    </source>
</reference>
<dbReference type="AlphaFoldDB" id="A0A9X2FDR1"/>
<feature type="domain" description="ABC transmembrane type-1" evidence="8">
    <location>
        <begin position="163"/>
        <end position="353"/>
    </location>
</feature>
<dbReference type="GO" id="GO:0055085">
    <property type="term" value="P:transmembrane transport"/>
    <property type="evidence" value="ECO:0007669"/>
    <property type="project" value="InterPro"/>
</dbReference>
<proteinExistence type="inferred from homology"/>
<evidence type="ECO:0000259" key="8">
    <source>
        <dbReference type="PROSITE" id="PS50928"/>
    </source>
</evidence>
<keyword evidence="2 7" id="KW-0813">Transport</keyword>
<comment type="subcellular location">
    <subcellularLocation>
        <location evidence="1 7">Cell membrane</location>
        <topology evidence="1 7">Multi-pass membrane protein</topology>
    </subcellularLocation>
</comment>
<dbReference type="PANTHER" id="PTHR43386:SF1">
    <property type="entry name" value="D,D-DIPEPTIDE TRANSPORT SYSTEM PERMEASE PROTEIN DDPC-RELATED"/>
    <property type="match status" value="1"/>
</dbReference>
<feature type="transmembrane region" description="Helical" evidence="7">
    <location>
        <begin position="165"/>
        <end position="190"/>
    </location>
</feature>
<keyword evidence="3" id="KW-1003">Cell membrane</keyword>
<keyword evidence="6 7" id="KW-0472">Membrane</keyword>
<evidence type="ECO:0000313" key="9">
    <source>
        <dbReference type="EMBL" id="MCO6044001.1"/>
    </source>
</evidence>
<sequence>MADDKKAPDPPKPAPKSPGFWRETWVRFRRRPGGMLALVYVVFMALVAIFAPAIAGTKPVMCKYKGHLYFPAMGYFNPKWENPIFQKDRFRKRYTPAKFKEKDPDSWVIWPLVYQDPFRRVGGEEWPGQPENPTGADGSPSRYNWFGTNQQGKDVFAMMVHGTRIALLVGFVSMGIAATVGITFGAIAGYFGGWTDIIISRLIEVVLCIPALVLILALLAIVEKATIWHIMAVIGLTRWTGIARLTRAEFLRLKQSDYVAAAKSLGASQLRIVFKHILRNGLAPVLVPITFGIASAVLLESGLSLLGFGTPPPNPSWGTILREGRDTIQQTWWLIVFPGLAIFFTVLAYNLIGEGLQEATDPRLRSDD</sequence>
<keyword evidence="10" id="KW-1185">Reference proteome</keyword>
<dbReference type="PANTHER" id="PTHR43386">
    <property type="entry name" value="OLIGOPEPTIDE TRANSPORT SYSTEM PERMEASE PROTEIN APPC"/>
    <property type="match status" value="1"/>
</dbReference>
<dbReference type="GO" id="GO:0005886">
    <property type="term" value="C:plasma membrane"/>
    <property type="evidence" value="ECO:0007669"/>
    <property type="project" value="UniProtKB-SubCell"/>
</dbReference>
<feature type="transmembrane region" description="Helical" evidence="7">
    <location>
        <begin position="285"/>
        <end position="310"/>
    </location>
</feature>
<dbReference type="Gene3D" id="1.10.3720.10">
    <property type="entry name" value="MetI-like"/>
    <property type="match status" value="1"/>
</dbReference>
<dbReference type="SUPFAM" id="SSF161098">
    <property type="entry name" value="MetI-like"/>
    <property type="match status" value="1"/>
</dbReference>
<dbReference type="Pfam" id="PF00528">
    <property type="entry name" value="BPD_transp_1"/>
    <property type="match status" value="1"/>
</dbReference>
<evidence type="ECO:0000256" key="4">
    <source>
        <dbReference type="ARBA" id="ARBA00022692"/>
    </source>
</evidence>
<name>A0A9X2FDR1_9BACT</name>
<dbReference type="InterPro" id="IPR000515">
    <property type="entry name" value="MetI-like"/>
</dbReference>